<keyword evidence="4" id="KW-1133">Transmembrane helix</keyword>
<evidence type="ECO:0000313" key="7">
    <source>
        <dbReference type="EMBL" id="RPB21495.1"/>
    </source>
</evidence>
<dbReference type="GO" id="GO:0045271">
    <property type="term" value="C:respiratory chain complex I"/>
    <property type="evidence" value="ECO:0007669"/>
    <property type="project" value="InterPro"/>
</dbReference>
<gene>
    <name evidence="7" type="ORF">L211DRAFT_858427</name>
</gene>
<evidence type="ECO:0000256" key="2">
    <source>
        <dbReference type="ARBA" id="ARBA00022692"/>
    </source>
</evidence>
<protein>
    <submittedName>
        <fullName evidence="7">NADH-ubiquinone oxidoreductase 213 kDa subunit</fullName>
    </submittedName>
</protein>
<comment type="subcellular location">
    <subcellularLocation>
        <location evidence="1">Mitochondrion inner membrane</location>
        <topology evidence="1">Multi-pass membrane protein</topology>
    </subcellularLocation>
</comment>
<keyword evidence="3" id="KW-0999">Mitochondrion inner membrane</keyword>
<dbReference type="OrthoDB" id="1913277at2759"/>
<keyword evidence="8" id="KW-1185">Reference proteome</keyword>
<reference evidence="7 8" key="1">
    <citation type="journal article" date="2018" name="Nat. Ecol. Evol.">
        <title>Pezizomycetes genomes reveal the molecular basis of ectomycorrhizal truffle lifestyle.</title>
        <authorList>
            <person name="Murat C."/>
            <person name="Payen T."/>
            <person name="Noel B."/>
            <person name="Kuo A."/>
            <person name="Morin E."/>
            <person name="Chen J."/>
            <person name="Kohler A."/>
            <person name="Krizsan K."/>
            <person name="Balestrini R."/>
            <person name="Da Silva C."/>
            <person name="Montanini B."/>
            <person name="Hainaut M."/>
            <person name="Levati E."/>
            <person name="Barry K.W."/>
            <person name="Belfiori B."/>
            <person name="Cichocki N."/>
            <person name="Clum A."/>
            <person name="Dockter R.B."/>
            <person name="Fauchery L."/>
            <person name="Guy J."/>
            <person name="Iotti M."/>
            <person name="Le Tacon F."/>
            <person name="Lindquist E.A."/>
            <person name="Lipzen A."/>
            <person name="Malagnac F."/>
            <person name="Mello A."/>
            <person name="Molinier V."/>
            <person name="Miyauchi S."/>
            <person name="Poulain J."/>
            <person name="Riccioni C."/>
            <person name="Rubini A."/>
            <person name="Sitrit Y."/>
            <person name="Splivallo R."/>
            <person name="Traeger S."/>
            <person name="Wang M."/>
            <person name="Zifcakova L."/>
            <person name="Wipf D."/>
            <person name="Zambonelli A."/>
            <person name="Paolocci F."/>
            <person name="Nowrousian M."/>
            <person name="Ottonello S."/>
            <person name="Baldrian P."/>
            <person name="Spatafora J.W."/>
            <person name="Henrissat B."/>
            <person name="Nagy L.G."/>
            <person name="Aury J.M."/>
            <person name="Wincker P."/>
            <person name="Grigoriev I.V."/>
            <person name="Bonfante P."/>
            <person name="Martin F.M."/>
        </authorList>
    </citation>
    <scope>NUCLEOTIDE SEQUENCE [LARGE SCALE GENOMIC DNA]</scope>
    <source>
        <strain evidence="7 8">ATCC MYA-4762</strain>
    </source>
</reference>
<dbReference type="AlphaFoldDB" id="A0A3N4LU07"/>
<dbReference type="PANTHER" id="PTHR21382">
    <property type="entry name" value="NADH-UBIQUINONE OXIDOREDUCTASE SUBUNIT"/>
    <property type="match status" value="1"/>
</dbReference>
<dbReference type="GO" id="GO:0006120">
    <property type="term" value="P:mitochondrial electron transport, NADH to ubiquinone"/>
    <property type="evidence" value="ECO:0007669"/>
    <property type="project" value="InterPro"/>
</dbReference>
<dbReference type="PANTHER" id="PTHR21382:SF1">
    <property type="entry name" value="NADH DEHYDROGENASE [UBIQUINONE] 1 ALPHA SUBCOMPLEX SUBUNIT 11"/>
    <property type="match status" value="1"/>
</dbReference>
<proteinExistence type="predicted"/>
<organism evidence="7 8">
    <name type="scientific">Terfezia boudieri ATCC MYA-4762</name>
    <dbReference type="NCBI Taxonomy" id="1051890"/>
    <lineage>
        <taxon>Eukaryota</taxon>
        <taxon>Fungi</taxon>
        <taxon>Dikarya</taxon>
        <taxon>Ascomycota</taxon>
        <taxon>Pezizomycotina</taxon>
        <taxon>Pezizomycetes</taxon>
        <taxon>Pezizales</taxon>
        <taxon>Pezizaceae</taxon>
        <taxon>Terfezia</taxon>
    </lineage>
</organism>
<dbReference type="EMBL" id="ML121559">
    <property type="protein sequence ID" value="RPB21495.1"/>
    <property type="molecule type" value="Genomic_DNA"/>
</dbReference>
<evidence type="ECO:0000256" key="4">
    <source>
        <dbReference type="ARBA" id="ARBA00022989"/>
    </source>
</evidence>
<keyword evidence="6" id="KW-0472">Membrane</keyword>
<keyword evidence="5" id="KW-0496">Mitochondrion</keyword>
<evidence type="ECO:0000313" key="8">
    <source>
        <dbReference type="Proteomes" id="UP000267821"/>
    </source>
</evidence>
<evidence type="ECO:0000256" key="6">
    <source>
        <dbReference type="ARBA" id="ARBA00023136"/>
    </source>
</evidence>
<keyword evidence="7" id="KW-0830">Ubiquinone</keyword>
<keyword evidence="2" id="KW-0812">Transmembrane</keyword>
<evidence type="ECO:0000256" key="1">
    <source>
        <dbReference type="ARBA" id="ARBA00004448"/>
    </source>
</evidence>
<accession>A0A3N4LU07</accession>
<sequence>MAPPTYTDYEPKDALARAAQGTLVVGTAGALLSAVQNSLAKQNLGGMGFITRTGGTIGIFAAMGGTYMFTKTATANLREKDDFINPALGGFLAGAIMGSRLRTLSAVLGYGSSLALAMGVFDYTGGSLKTIWKDVGLDEVSRKEMIRATRQRPVEELVSQIVETPMVHGPGYEERRKERLKEKYGIVVHG</sequence>
<dbReference type="InParanoid" id="A0A3N4LU07"/>
<dbReference type="Proteomes" id="UP000267821">
    <property type="component" value="Unassembled WGS sequence"/>
</dbReference>
<evidence type="ECO:0000256" key="5">
    <source>
        <dbReference type="ARBA" id="ARBA00023128"/>
    </source>
</evidence>
<dbReference type="InterPro" id="IPR039205">
    <property type="entry name" value="NDUFA11"/>
</dbReference>
<dbReference type="GO" id="GO:0005743">
    <property type="term" value="C:mitochondrial inner membrane"/>
    <property type="evidence" value="ECO:0007669"/>
    <property type="project" value="UniProtKB-SubCell"/>
</dbReference>
<evidence type="ECO:0000256" key="3">
    <source>
        <dbReference type="ARBA" id="ARBA00022792"/>
    </source>
</evidence>
<dbReference type="STRING" id="1051890.A0A3N4LU07"/>
<name>A0A3N4LU07_9PEZI</name>